<proteinExistence type="predicted"/>
<accession>A0ACC0VIV5</accession>
<sequence>MVIRLDKVQVKESKERAFWSNRNKTSFNFRNGVGVVLSGTHPITDEEDVTSKFAGDEQLTRYIVLDARIDDLRVFIHVFYAPVQPADRKKFFDALPTRFPEEAEHIVIGDLNTPIDPLLDERTEIQAWMLELGVLDPWRLTFSDRRQFTGKADTHRIDYCLISKGLLETYYVGLRYITDERWLQEDHLPVEFHLTSPSMPESKNLP</sequence>
<keyword evidence="2" id="KW-1185">Reference proteome</keyword>
<organism evidence="1 2">
    <name type="scientific">Peronosclerospora sorghi</name>
    <dbReference type="NCBI Taxonomy" id="230839"/>
    <lineage>
        <taxon>Eukaryota</taxon>
        <taxon>Sar</taxon>
        <taxon>Stramenopiles</taxon>
        <taxon>Oomycota</taxon>
        <taxon>Peronosporomycetes</taxon>
        <taxon>Peronosporales</taxon>
        <taxon>Peronosporaceae</taxon>
        <taxon>Peronosclerospora</taxon>
    </lineage>
</organism>
<name>A0ACC0VIV5_9STRA</name>
<reference evidence="1 2" key="1">
    <citation type="journal article" date="2022" name="bioRxiv">
        <title>The genome of the oomycete Peronosclerospora sorghi, a cosmopolitan pathogen of maize and sorghum, is inflated with dispersed pseudogenes.</title>
        <authorList>
            <person name="Fletcher K."/>
            <person name="Martin F."/>
            <person name="Isakeit T."/>
            <person name="Cavanaugh K."/>
            <person name="Magill C."/>
            <person name="Michelmore R."/>
        </authorList>
    </citation>
    <scope>NUCLEOTIDE SEQUENCE [LARGE SCALE GENOMIC DNA]</scope>
    <source>
        <strain evidence="1">P6</strain>
    </source>
</reference>
<dbReference type="EMBL" id="CM047587">
    <property type="protein sequence ID" value="KAI9906415.1"/>
    <property type="molecule type" value="Genomic_DNA"/>
</dbReference>
<gene>
    <name evidence="1" type="ORF">PsorP6_016567</name>
</gene>
<protein>
    <submittedName>
        <fullName evidence="1">Uncharacterized protein</fullName>
    </submittedName>
</protein>
<evidence type="ECO:0000313" key="2">
    <source>
        <dbReference type="Proteomes" id="UP001163321"/>
    </source>
</evidence>
<comment type="caution">
    <text evidence="1">The sequence shown here is derived from an EMBL/GenBank/DDBJ whole genome shotgun (WGS) entry which is preliminary data.</text>
</comment>
<evidence type="ECO:0000313" key="1">
    <source>
        <dbReference type="EMBL" id="KAI9906415.1"/>
    </source>
</evidence>
<dbReference type="Proteomes" id="UP001163321">
    <property type="component" value="Chromosome 8"/>
</dbReference>